<proteinExistence type="predicted"/>
<organism evidence="2 3">
    <name type="scientific">Roseateles asaccharophilus</name>
    <dbReference type="NCBI Taxonomy" id="582607"/>
    <lineage>
        <taxon>Bacteria</taxon>
        <taxon>Pseudomonadati</taxon>
        <taxon>Pseudomonadota</taxon>
        <taxon>Betaproteobacteria</taxon>
        <taxon>Burkholderiales</taxon>
        <taxon>Sphaerotilaceae</taxon>
        <taxon>Roseateles</taxon>
    </lineage>
</organism>
<reference evidence="2 3" key="1">
    <citation type="submission" date="2023-07" db="EMBL/GenBank/DDBJ databases">
        <title>Sorghum-associated microbial communities from plants grown in Nebraska, USA.</title>
        <authorList>
            <person name="Schachtman D."/>
        </authorList>
    </citation>
    <scope>NUCLEOTIDE SEQUENCE [LARGE SCALE GENOMIC DNA]</scope>
    <source>
        <strain evidence="2 3">BE316</strain>
    </source>
</reference>
<protein>
    <submittedName>
        <fullName evidence="2">FlaG/YvyC family protein</fullName>
    </submittedName>
</protein>
<feature type="coiled-coil region" evidence="1">
    <location>
        <begin position="357"/>
        <end position="395"/>
    </location>
</feature>
<name>A0ABU2A5J6_9BURK</name>
<accession>A0ABU2A5J6</accession>
<dbReference type="EMBL" id="JAVDXV010000001">
    <property type="protein sequence ID" value="MDR7331767.1"/>
    <property type="molecule type" value="Genomic_DNA"/>
</dbReference>
<dbReference type="RefSeq" id="WP_310325328.1">
    <property type="nucleotide sequence ID" value="NZ_JAVDXV010000001.1"/>
</dbReference>
<comment type="caution">
    <text evidence="2">The sequence shown here is derived from an EMBL/GenBank/DDBJ whole genome shotgun (WGS) entry which is preliminary data.</text>
</comment>
<keyword evidence="1" id="KW-0175">Coiled coil</keyword>
<keyword evidence="3" id="KW-1185">Reference proteome</keyword>
<evidence type="ECO:0000313" key="2">
    <source>
        <dbReference type="EMBL" id="MDR7331767.1"/>
    </source>
</evidence>
<evidence type="ECO:0000256" key="1">
    <source>
        <dbReference type="SAM" id="Coils"/>
    </source>
</evidence>
<sequence>MIAGTVEIQMLADMARLREDVSTGVGLVERGAQKMQEVAGLAGKALGLIGVSLSGAAFGAWIKGAIDSADAASKLSQRAGVAVADVAGLQLAFDLGGSSAEGMAGGLTKLAKNMVEGGKSFDELGVKTRNADGTMRGVKDVFYDVADAFAGIEDGAAKSALAQQIFGKSGAELLPVLNGGSAGLREMAEMADKLGLTLSDETAKDAEKFNDTLDLLHKSTQGIATRIAAQMLPTLNSMAGALLETATEGDTLNRAADILAGGLKLLFSAGALGVEVFNTLGKTIGGVAAAIVSVAKGEFAQAKSILGEMGSDISAGWSKSAATVAKAWGDSGSKSVTSLTAVAGAQRRLALQTNEEAAESKKLADQKAADAKKAEEDYRKLIDKINEKTKAVEQETLKGRALTESEKIAIEIEAKYTGEKLKAALATLEKMRAAEDEKRATELSTKATEAATAARLKEAETISAGVLKLDEEIEAQRAANITTLTGVDNTAALTVARLRDAAASAERQAMVALERKEDEVLYQQYKLQAEKLRELADLKEQGIHVKAAKDAQDAWQKTTDSIGQGLTDSLYRAFEAGEGFFSTLWSGIKNTLKTTVLKVAINAVMSPINTVINSAMGGVMGGVMGSLGGGAAGGGGILGALGSLGSMGSGLMSSIGSGIGKAFSSAGDWMTGGLGNLADGPLSGLGGWLSETGTSLQSFSSGASTLMSGIGYAAAAFSAINDIKNGAWGSAIGTGLGAWFGGPIGSFIGGTIGKGVDKLFGGNGTHHAGAGYVSDGTTGRNISDGSMGLSWSYGDSVGKYYSSGVSDALKSITGGSASMLNELSKTFGGGGGYQVGAYFASDNDRESQGSRSVLLNGQILSQWGGKGLDKDPTKGLQQLTDALAGQVRDAMAQIDIPNWARETLNQLGAGATMEQLAAATQSIIQSQQALKGMGDLFAPLGGVFARIGDLSGEAKMQLLQFAGGLEALAAKAQSYVANYYSETEQAALQAAGIKRALDAAGITGDINTREDFRTLVDATDVQTEDGRRRLVTLLDIQQSFAGVADYIEKTGTTLDALAASAPQLALLQQQVDGQAAQVDAAQQTVEAVNTVNESILGVQQALSFGLQVLADKLDQVVSTAAENASYIAGTAAQRQYAQA</sequence>
<gene>
    <name evidence="2" type="ORF">J2X21_000879</name>
</gene>
<evidence type="ECO:0000313" key="3">
    <source>
        <dbReference type="Proteomes" id="UP001180825"/>
    </source>
</evidence>
<dbReference type="Proteomes" id="UP001180825">
    <property type="component" value="Unassembled WGS sequence"/>
</dbReference>